<evidence type="ECO:0000313" key="15">
    <source>
        <dbReference type="Proteomes" id="UP000029577"/>
    </source>
</evidence>
<dbReference type="GO" id="GO:0005975">
    <property type="term" value="P:carbohydrate metabolic process"/>
    <property type="evidence" value="ECO:0007669"/>
    <property type="project" value="InterPro"/>
</dbReference>
<evidence type="ECO:0000256" key="9">
    <source>
        <dbReference type="PIRSR" id="PIRSR001480-1"/>
    </source>
</evidence>
<feature type="binding site" evidence="10">
    <location>
        <position position="98"/>
    </location>
    <ligand>
        <name>Zn(2+)</name>
        <dbReference type="ChEBI" id="CHEBI:29105"/>
    </ligand>
</feature>
<dbReference type="eggNOG" id="COG1482">
    <property type="taxonomic scope" value="Bacteria"/>
</dbReference>
<dbReference type="CDD" id="cd07011">
    <property type="entry name" value="cupin_PMI_type_I_N"/>
    <property type="match status" value="1"/>
</dbReference>
<feature type="domain" description="Mannose-6-phosphate isomerase cupin" evidence="13">
    <location>
        <begin position="312"/>
        <end position="387"/>
    </location>
</feature>
<reference evidence="14" key="1">
    <citation type="submission" date="2014-12" db="EMBL/GenBank/DDBJ databases">
        <title>The draft genome of the Tatumella morbirosei type strain, LMG23360T isolated from pineapple rot.</title>
        <authorList>
            <person name="Smits T.H."/>
            <person name="Palmer M."/>
            <person name="Venter S.N."/>
            <person name="Duffy B."/>
            <person name="Steenkamp E.T."/>
            <person name="Chan W.Y."/>
            <person name="Coutinho T.A."/>
            <person name="Coetzee M.P."/>
            <person name="De Maayer P."/>
        </authorList>
    </citation>
    <scope>NUCLEOTIDE SEQUENCE [LARGE SCALE GENOMIC DNA]</scope>
    <source>
        <strain evidence="14">LMG 23360</strain>
    </source>
</reference>
<dbReference type="OrthoDB" id="9792649at2"/>
<dbReference type="GO" id="GO:0005829">
    <property type="term" value="C:cytosol"/>
    <property type="evidence" value="ECO:0007669"/>
    <property type="project" value="TreeGrafter"/>
</dbReference>
<evidence type="ECO:0000256" key="6">
    <source>
        <dbReference type="ARBA" id="ARBA00023235"/>
    </source>
</evidence>
<feature type="domain" description="Phosphomannose isomerase type I catalytic" evidence="11">
    <location>
        <begin position="2"/>
        <end position="149"/>
    </location>
</feature>
<evidence type="ECO:0000256" key="4">
    <source>
        <dbReference type="ARBA" id="ARBA00022723"/>
    </source>
</evidence>
<dbReference type="InterPro" id="IPR046458">
    <property type="entry name" value="PMI_typeI_hel"/>
</dbReference>
<dbReference type="STRING" id="642227.HA49_06805"/>
<comment type="caution">
    <text evidence="14">The sequence shown here is derived from an EMBL/GenBank/DDBJ whole genome shotgun (WGS) entry which is preliminary data.</text>
</comment>
<gene>
    <name evidence="14" type="ORF">HA49_06805</name>
</gene>
<keyword evidence="15" id="KW-1185">Reference proteome</keyword>
<dbReference type="EMBL" id="JPKR02000004">
    <property type="protein sequence ID" value="KGD74984.1"/>
    <property type="molecule type" value="Genomic_DNA"/>
</dbReference>
<dbReference type="InterPro" id="IPR016305">
    <property type="entry name" value="Mannose-6-P_Isomerase"/>
</dbReference>
<keyword evidence="4 10" id="KW-0479">Metal-binding</keyword>
<dbReference type="Pfam" id="PF20511">
    <property type="entry name" value="PMI_typeI_cat"/>
    <property type="match status" value="1"/>
</dbReference>
<evidence type="ECO:0000256" key="7">
    <source>
        <dbReference type="ARBA" id="ARBA00029741"/>
    </source>
</evidence>
<dbReference type="PRINTS" id="PR00714">
    <property type="entry name" value="MAN6PISMRASE"/>
</dbReference>
<dbReference type="AlphaFoldDB" id="A0A095TEL5"/>
<dbReference type="GO" id="GO:0008270">
    <property type="term" value="F:zinc ion binding"/>
    <property type="evidence" value="ECO:0007669"/>
    <property type="project" value="InterPro"/>
</dbReference>
<evidence type="ECO:0000259" key="13">
    <source>
        <dbReference type="Pfam" id="PF21621"/>
    </source>
</evidence>
<dbReference type="InterPro" id="IPR018050">
    <property type="entry name" value="Pmannose_isomerase-type1_CS"/>
</dbReference>
<organism evidence="14 15">
    <name type="scientific">Tatumella morbirosei</name>
    <dbReference type="NCBI Taxonomy" id="642227"/>
    <lineage>
        <taxon>Bacteria</taxon>
        <taxon>Pseudomonadati</taxon>
        <taxon>Pseudomonadota</taxon>
        <taxon>Gammaproteobacteria</taxon>
        <taxon>Enterobacterales</taxon>
        <taxon>Erwiniaceae</taxon>
        <taxon>Tatumella</taxon>
    </lineage>
</organism>
<feature type="binding site" evidence="10">
    <location>
        <position position="133"/>
    </location>
    <ligand>
        <name>Zn(2+)</name>
        <dbReference type="ChEBI" id="CHEBI:29105"/>
    </ligand>
</feature>
<feature type="binding site" evidence="10">
    <location>
        <position position="254"/>
    </location>
    <ligand>
        <name>Zn(2+)</name>
        <dbReference type="ChEBI" id="CHEBI:29105"/>
    </ligand>
</feature>
<sequence length="390" mass="42909">MKKLKNVIQYYTWGSSSYLYNLLGIENSASLPAAELWMGAHPKGSSTIFINDVEVSLNNFISEKRSIVLGNKIQQRFGELPFLFKVLCADKALSIQVHPSKSAAEEGFSRENASGIPLDSPVRNYKDPNHKPELVFALTHFRAMNAFRDLTEMAQLLEPVKDAHPSVESFINSPDAEQLKTVFADLLNLQGQQKTHALSVLKSSLKVEKGIAWETISDLLSDYPDDVGLFMPLLLNVIELQPGEAMFLHAETPHAYFKGVGLEVMANSDNVLRAGLTPKHIDVPELLANVVFKPVPFDSLKTSPVTEGNTDYFPVPVDDFSFSVHHATEHPQAVNQDGPAILFCIDGTVNCSDNEQTLVLKPGDSVFVGAEEKDITVSGNGRIARAYAEL</sequence>
<dbReference type="GO" id="GO:0004476">
    <property type="term" value="F:mannose-6-phosphate isomerase activity"/>
    <property type="evidence" value="ECO:0007669"/>
    <property type="project" value="UniProtKB-EC"/>
</dbReference>
<evidence type="ECO:0000256" key="10">
    <source>
        <dbReference type="PIRSR" id="PIRSR001480-2"/>
    </source>
</evidence>
<dbReference type="InterPro" id="IPR046457">
    <property type="entry name" value="PMI_typeI_cat"/>
</dbReference>
<dbReference type="Gene3D" id="1.10.441.10">
    <property type="entry name" value="Phosphomannose Isomerase, domain 2"/>
    <property type="match status" value="1"/>
</dbReference>
<feature type="binding site" evidence="10">
    <location>
        <position position="96"/>
    </location>
    <ligand>
        <name>Zn(2+)</name>
        <dbReference type="ChEBI" id="CHEBI:29105"/>
    </ligand>
</feature>
<evidence type="ECO:0000256" key="3">
    <source>
        <dbReference type="ARBA" id="ARBA00011956"/>
    </source>
</evidence>
<feature type="active site" evidence="9">
    <location>
        <position position="273"/>
    </location>
</feature>
<dbReference type="PIRSF" id="PIRSF001480">
    <property type="entry name" value="Mannose-6-phosphate_isomerase"/>
    <property type="match status" value="1"/>
</dbReference>
<accession>A0A095TEL5</accession>
<evidence type="ECO:0000256" key="2">
    <source>
        <dbReference type="ARBA" id="ARBA00010772"/>
    </source>
</evidence>
<feature type="domain" description="Phosphomannose isomerase type I helical insertion" evidence="12">
    <location>
        <begin position="156"/>
        <end position="235"/>
    </location>
</feature>
<evidence type="ECO:0000256" key="8">
    <source>
        <dbReference type="ARBA" id="ARBA00030762"/>
    </source>
</evidence>
<keyword evidence="5 10" id="KW-0862">Zinc</keyword>
<comment type="similarity">
    <text evidence="2">Belongs to the mannose-6-phosphate isomerase type 1 family.</text>
</comment>
<dbReference type="EC" id="5.3.1.8" evidence="3"/>
<protein>
    <recommendedName>
        <fullName evidence="3">mannose-6-phosphate isomerase</fullName>
        <ecNumber evidence="3">5.3.1.8</ecNumber>
    </recommendedName>
    <alternativeName>
        <fullName evidence="7">Phosphohexomutase</fullName>
    </alternativeName>
    <alternativeName>
        <fullName evidence="8">Phosphomannose isomerase</fullName>
    </alternativeName>
</protein>
<comment type="cofactor">
    <cofactor evidence="10">
        <name>Zn(2+)</name>
        <dbReference type="ChEBI" id="CHEBI:29105"/>
    </cofactor>
    <text evidence="10">Binds 1 zinc ion per subunit.</text>
</comment>
<evidence type="ECO:0000256" key="1">
    <source>
        <dbReference type="ARBA" id="ARBA00000757"/>
    </source>
</evidence>
<dbReference type="Pfam" id="PF20512">
    <property type="entry name" value="PMI_typeI_hel"/>
    <property type="match status" value="1"/>
</dbReference>
<dbReference type="Gene3D" id="2.60.120.10">
    <property type="entry name" value="Jelly Rolls"/>
    <property type="match status" value="2"/>
</dbReference>
<dbReference type="SUPFAM" id="SSF51182">
    <property type="entry name" value="RmlC-like cupins"/>
    <property type="match status" value="1"/>
</dbReference>
<dbReference type="NCBIfam" id="NF011710">
    <property type="entry name" value="PRK15131.1"/>
    <property type="match status" value="1"/>
</dbReference>
<dbReference type="NCBIfam" id="TIGR00218">
    <property type="entry name" value="manA"/>
    <property type="match status" value="1"/>
</dbReference>
<evidence type="ECO:0000313" key="14">
    <source>
        <dbReference type="EMBL" id="KGD74984.1"/>
    </source>
</evidence>
<evidence type="ECO:0000256" key="5">
    <source>
        <dbReference type="ARBA" id="ARBA00022833"/>
    </source>
</evidence>
<dbReference type="PANTHER" id="PTHR10309">
    <property type="entry name" value="MANNOSE-6-PHOSPHATE ISOMERASE"/>
    <property type="match status" value="1"/>
</dbReference>
<dbReference type="Proteomes" id="UP000029577">
    <property type="component" value="Unassembled WGS sequence"/>
</dbReference>
<name>A0A095TEL5_9GAMM</name>
<dbReference type="InterPro" id="IPR001250">
    <property type="entry name" value="Man6P_Isoase-1"/>
</dbReference>
<dbReference type="Pfam" id="PF21621">
    <property type="entry name" value="MPI_cupin_dom"/>
    <property type="match status" value="1"/>
</dbReference>
<dbReference type="InterPro" id="IPR049071">
    <property type="entry name" value="MPI_cupin_dom"/>
</dbReference>
<dbReference type="PROSITE" id="PS00965">
    <property type="entry name" value="PMI_I_1"/>
    <property type="match status" value="1"/>
</dbReference>
<proteinExistence type="inferred from homology"/>
<dbReference type="GO" id="GO:0009298">
    <property type="term" value="P:GDP-mannose biosynthetic process"/>
    <property type="evidence" value="ECO:0007669"/>
    <property type="project" value="InterPro"/>
</dbReference>
<dbReference type="RefSeq" id="WP_038019363.1">
    <property type="nucleotide sequence ID" value="NZ_JPKR02000004.1"/>
</dbReference>
<evidence type="ECO:0000259" key="11">
    <source>
        <dbReference type="Pfam" id="PF20511"/>
    </source>
</evidence>
<dbReference type="InterPro" id="IPR011051">
    <property type="entry name" value="RmlC_Cupin_sf"/>
</dbReference>
<dbReference type="InterPro" id="IPR014710">
    <property type="entry name" value="RmlC-like_jellyroll"/>
</dbReference>
<keyword evidence="6 14" id="KW-0413">Isomerase</keyword>
<comment type="catalytic activity">
    <reaction evidence="1">
        <text>D-mannose 6-phosphate = D-fructose 6-phosphate</text>
        <dbReference type="Rhea" id="RHEA:12356"/>
        <dbReference type="ChEBI" id="CHEBI:58735"/>
        <dbReference type="ChEBI" id="CHEBI:61527"/>
        <dbReference type="EC" id="5.3.1.8"/>
    </reaction>
</comment>
<evidence type="ECO:0000259" key="12">
    <source>
        <dbReference type="Pfam" id="PF20512"/>
    </source>
</evidence>
<dbReference type="PANTHER" id="PTHR10309:SF0">
    <property type="entry name" value="MANNOSE-6-PHOSPHATE ISOMERASE"/>
    <property type="match status" value="1"/>
</dbReference>